<proteinExistence type="predicted"/>
<sequence>MSDSHQSMPPSPPSQLPALDTEADPHDYSDVDSGFGASIPRTTGASENSYSVTTGSGVYPYVYENGRRYQVYREGVYMLPNDVEEIERLDRFHDVFLALLDGKLCIAPVGQGGHRMRHVLDIGTGTGTWAIEMAEEFPDAKVIGNDLSKIQPPWAPKNCEFEIDDVESDWTYPENHFDFIHLRSLSGCFKDWDMSSTVRWDLRAVHQSDEPPLSHTAPGGYIEFQDYDAILNSALGAIPDGAISRYWGLVSEAALSTGRTFQVASTIEERLKAAGFVDVTVRKEMWPMGLWPKDERMKEIGRIGRIGLRSAFHAFATALLTRVLGWDKAEVEKLCQEAIQEVNEGSGQLYATA</sequence>
<feature type="region of interest" description="Disordered" evidence="1">
    <location>
        <begin position="1"/>
        <end position="50"/>
    </location>
</feature>
<accession>A0A292Q9V7</accession>
<feature type="compositionally biased region" description="Polar residues" evidence="1">
    <location>
        <begin position="40"/>
        <end position="50"/>
    </location>
</feature>
<gene>
    <name evidence="2" type="ORF">GSTUAT00000015001</name>
</gene>
<evidence type="ECO:0000256" key="1">
    <source>
        <dbReference type="SAM" id="MobiDB-lite"/>
    </source>
</evidence>
<dbReference type="GO" id="GO:0008168">
    <property type="term" value="F:methyltransferase activity"/>
    <property type="evidence" value="ECO:0007669"/>
    <property type="project" value="TreeGrafter"/>
</dbReference>
<dbReference type="PANTHER" id="PTHR43591">
    <property type="entry name" value="METHYLTRANSFERASE"/>
    <property type="match status" value="1"/>
</dbReference>
<dbReference type="PANTHER" id="PTHR43591:SF10">
    <property type="entry name" value="ABC TRANSMEMBRANE TYPE-1 DOMAIN-CONTAINING PROTEIN-RELATED"/>
    <property type="match status" value="1"/>
</dbReference>
<name>A0A292Q9V7_9PEZI</name>
<protein>
    <recommendedName>
        <fullName evidence="4">Methyltransferase domain-containing protein</fullName>
    </recommendedName>
</protein>
<dbReference type="Pfam" id="PF13489">
    <property type="entry name" value="Methyltransf_23"/>
    <property type="match status" value="1"/>
</dbReference>
<dbReference type="EMBL" id="LN890943">
    <property type="protein sequence ID" value="CUS15738.1"/>
    <property type="molecule type" value="Genomic_DNA"/>
</dbReference>
<organism evidence="2 3">
    <name type="scientific">Tuber aestivum</name>
    <name type="common">summer truffle</name>
    <dbReference type="NCBI Taxonomy" id="59557"/>
    <lineage>
        <taxon>Eukaryota</taxon>
        <taxon>Fungi</taxon>
        <taxon>Dikarya</taxon>
        <taxon>Ascomycota</taxon>
        <taxon>Pezizomycotina</taxon>
        <taxon>Pezizomycetes</taxon>
        <taxon>Pezizales</taxon>
        <taxon>Tuberaceae</taxon>
        <taxon>Tuber</taxon>
    </lineage>
</organism>
<keyword evidence="3" id="KW-1185">Reference proteome</keyword>
<evidence type="ECO:0000313" key="2">
    <source>
        <dbReference type="EMBL" id="CUS15738.1"/>
    </source>
</evidence>
<evidence type="ECO:0000313" key="3">
    <source>
        <dbReference type="Proteomes" id="UP001412239"/>
    </source>
</evidence>
<dbReference type="CDD" id="cd02440">
    <property type="entry name" value="AdoMet_MTases"/>
    <property type="match status" value="1"/>
</dbReference>
<dbReference type="Proteomes" id="UP001412239">
    <property type="component" value="Unassembled WGS sequence"/>
</dbReference>
<dbReference type="AlphaFoldDB" id="A0A292Q9V7"/>
<dbReference type="SUPFAM" id="SSF53335">
    <property type="entry name" value="S-adenosyl-L-methionine-dependent methyltransferases"/>
    <property type="match status" value="1"/>
</dbReference>
<reference evidence="2" key="1">
    <citation type="submission" date="2015-10" db="EMBL/GenBank/DDBJ databases">
        <authorList>
            <person name="Regsiter A."/>
            <person name="william w."/>
        </authorList>
    </citation>
    <scope>NUCLEOTIDE SEQUENCE</scope>
    <source>
        <strain evidence="2">Montdore</strain>
    </source>
</reference>
<dbReference type="InterPro" id="IPR029063">
    <property type="entry name" value="SAM-dependent_MTases_sf"/>
</dbReference>
<dbReference type="Gene3D" id="3.40.50.150">
    <property type="entry name" value="Vaccinia Virus protein VP39"/>
    <property type="match status" value="1"/>
</dbReference>
<evidence type="ECO:0008006" key="4">
    <source>
        <dbReference type="Google" id="ProtNLM"/>
    </source>
</evidence>